<keyword evidence="2" id="KW-1185">Reference proteome</keyword>
<protein>
    <submittedName>
        <fullName evidence="1">Uncharacterized protein</fullName>
    </submittedName>
</protein>
<evidence type="ECO:0000313" key="2">
    <source>
        <dbReference type="Proteomes" id="UP000192907"/>
    </source>
</evidence>
<dbReference type="PROSITE" id="PS51257">
    <property type="entry name" value="PROKAR_LIPOPROTEIN"/>
    <property type="match status" value="1"/>
</dbReference>
<sequence>MIYFTNKSRLLVVCIGILLLAIQACKITQYEHKRLDNDFTAGKEKPIECEQLQLAYTEHVEPLVESKCIKCHEANGGAGNVFALAEGETQKNINTLTSLFAGNYIEVINKTTGKTSHVGGALLGRKEAATMEHFLSSYQACND</sequence>
<gene>
    <name evidence="1" type="ORF">SAMN06296036_1249</name>
</gene>
<evidence type="ECO:0000313" key="1">
    <source>
        <dbReference type="EMBL" id="SMF68076.1"/>
    </source>
</evidence>
<proteinExistence type="predicted"/>
<dbReference type="EMBL" id="FWZT01000024">
    <property type="protein sequence ID" value="SMF68076.1"/>
    <property type="molecule type" value="Genomic_DNA"/>
</dbReference>
<dbReference type="AlphaFoldDB" id="A0A1Y6CIK3"/>
<name>A0A1Y6CIK3_9BACT</name>
<organism evidence="1 2">
    <name type="scientific">Pseudobacteriovorax antillogorgiicola</name>
    <dbReference type="NCBI Taxonomy" id="1513793"/>
    <lineage>
        <taxon>Bacteria</taxon>
        <taxon>Pseudomonadati</taxon>
        <taxon>Bdellovibrionota</taxon>
        <taxon>Oligoflexia</taxon>
        <taxon>Oligoflexales</taxon>
        <taxon>Pseudobacteriovoracaceae</taxon>
        <taxon>Pseudobacteriovorax</taxon>
    </lineage>
</organism>
<reference evidence="2" key="1">
    <citation type="submission" date="2017-04" db="EMBL/GenBank/DDBJ databases">
        <authorList>
            <person name="Varghese N."/>
            <person name="Submissions S."/>
        </authorList>
    </citation>
    <scope>NUCLEOTIDE SEQUENCE [LARGE SCALE GENOMIC DNA]</scope>
    <source>
        <strain evidence="2">RKEM611</strain>
    </source>
</reference>
<accession>A0A1Y6CIK3</accession>
<dbReference type="Proteomes" id="UP000192907">
    <property type="component" value="Unassembled WGS sequence"/>
</dbReference>
<dbReference type="STRING" id="1513793.SAMN06296036_1249"/>
<dbReference type="RefSeq" id="WP_132323790.1">
    <property type="nucleotide sequence ID" value="NZ_FWZT01000024.1"/>
</dbReference>